<comment type="similarity">
    <text evidence="5 7">Belongs to the arginase family.</text>
</comment>
<feature type="binding site" evidence="5">
    <location>
        <position position="260"/>
    </location>
    <ligand>
        <name>Mn(2+)</name>
        <dbReference type="ChEBI" id="CHEBI:29035"/>
        <label>2</label>
    </ligand>
</feature>
<feature type="binding site" evidence="5">
    <location>
        <position position="262"/>
    </location>
    <ligand>
        <name>Mn(2+)</name>
        <dbReference type="ChEBI" id="CHEBI:29035"/>
        <label>2</label>
    </ligand>
</feature>
<evidence type="ECO:0000256" key="6">
    <source>
        <dbReference type="NCBIfam" id="TIGR01227"/>
    </source>
</evidence>
<dbReference type="RefSeq" id="WP_344788869.1">
    <property type="nucleotide sequence ID" value="NZ_BAABCA010000006.1"/>
</dbReference>
<accession>A0ABP8CE10</accession>
<evidence type="ECO:0000313" key="8">
    <source>
        <dbReference type="EMBL" id="GAA4238135.1"/>
    </source>
</evidence>
<dbReference type="EMBL" id="BAABCA010000006">
    <property type="protein sequence ID" value="GAA4238135.1"/>
    <property type="molecule type" value="Genomic_DNA"/>
</dbReference>
<dbReference type="SUPFAM" id="SSF52768">
    <property type="entry name" value="Arginase/deacetylase"/>
    <property type="match status" value="1"/>
</dbReference>
<dbReference type="PROSITE" id="PS51409">
    <property type="entry name" value="ARGINASE_2"/>
    <property type="match status" value="1"/>
</dbReference>
<comment type="catalytic activity">
    <reaction evidence="5">
        <text>N-formimidoyl-L-glutamate + H2O = formamide + L-glutamate</text>
        <dbReference type="Rhea" id="RHEA:22492"/>
        <dbReference type="ChEBI" id="CHEBI:15377"/>
        <dbReference type="ChEBI" id="CHEBI:16397"/>
        <dbReference type="ChEBI" id="CHEBI:29985"/>
        <dbReference type="ChEBI" id="CHEBI:58928"/>
        <dbReference type="EC" id="3.5.3.8"/>
    </reaction>
</comment>
<evidence type="ECO:0000256" key="4">
    <source>
        <dbReference type="ARBA" id="ARBA00023211"/>
    </source>
</evidence>
<feature type="binding site" evidence="5">
    <location>
        <position position="166"/>
    </location>
    <ligand>
        <name>Mn(2+)</name>
        <dbReference type="ChEBI" id="CHEBI:29035"/>
        <label>1</label>
    </ligand>
</feature>
<dbReference type="InterPro" id="IPR006035">
    <property type="entry name" value="Ureohydrolase"/>
</dbReference>
<reference evidence="9" key="1">
    <citation type="journal article" date="2019" name="Int. J. Syst. Evol. Microbiol.">
        <title>The Global Catalogue of Microorganisms (GCM) 10K type strain sequencing project: providing services to taxonomists for standard genome sequencing and annotation.</title>
        <authorList>
            <consortium name="The Broad Institute Genomics Platform"/>
            <consortium name="The Broad Institute Genome Sequencing Center for Infectious Disease"/>
            <person name="Wu L."/>
            <person name="Ma J."/>
        </authorList>
    </citation>
    <scope>NUCLEOTIDE SEQUENCE [LARGE SCALE GENOMIC DNA]</scope>
    <source>
        <strain evidence="9">JCM 17630</strain>
    </source>
</reference>
<dbReference type="InterPro" id="IPR005923">
    <property type="entry name" value="HutG"/>
</dbReference>
<dbReference type="InterPro" id="IPR023696">
    <property type="entry name" value="Ureohydrolase_dom_sf"/>
</dbReference>
<comment type="function">
    <text evidence="5">Catalyzes the conversion of N-formimidoyl-L-glutamate to L-glutamate and formamide.</text>
</comment>
<dbReference type="Pfam" id="PF00491">
    <property type="entry name" value="Arginase"/>
    <property type="match status" value="1"/>
</dbReference>
<feature type="binding site" evidence="5">
    <location>
        <position position="260"/>
    </location>
    <ligand>
        <name>Mn(2+)</name>
        <dbReference type="ChEBI" id="CHEBI:29035"/>
        <label>1</label>
    </ligand>
</feature>
<comment type="cofactor">
    <cofactor evidence="5">
        <name>Mn(2+)</name>
        <dbReference type="ChEBI" id="CHEBI:29035"/>
    </cofactor>
    <text evidence="5">Binds 2 manganese ions per subunit.</text>
</comment>
<evidence type="ECO:0000256" key="1">
    <source>
        <dbReference type="ARBA" id="ARBA00022723"/>
    </source>
</evidence>
<evidence type="ECO:0000256" key="2">
    <source>
        <dbReference type="ARBA" id="ARBA00022801"/>
    </source>
</evidence>
<evidence type="ECO:0000256" key="3">
    <source>
        <dbReference type="ARBA" id="ARBA00022808"/>
    </source>
</evidence>
<keyword evidence="3 5" id="KW-0369">Histidine metabolism</keyword>
<organism evidence="8 9">
    <name type="scientific">Postechiella marina</name>
    <dbReference type="NCBI Taxonomy" id="943941"/>
    <lineage>
        <taxon>Bacteria</taxon>
        <taxon>Pseudomonadati</taxon>
        <taxon>Bacteroidota</taxon>
        <taxon>Flavobacteriia</taxon>
        <taxon>Flavobacteriales</taxon>
        <taxon>Flavobacteriaceae</taxon>
        <taxon>Postechiella</taxon>
    </lineage>
</organism>
<comment type="caution">
    <text evidence="8">The sequence shown here is derived from an EMBL/GenBank/DDBJ whole genome shotgun (WGS) entry which is preliminary data.</text>
</comment>
<gene>
    <name evidence="5 8" type="primary">hutG</name>
    <name evidence="8" type="ORF">GCM10022291_27440</name>
</gene>
<keyword evidence="4 5" id="KW-0464">Manganese</keyword>
<sequence>MENFFKNLNVQYCTTDKALWSVRASNSKLEPQYWHQHITISNLNKIEKNSCIEFGIIGYSCEEGVKRNQGRIGTKEAPNTIRKSLSKLPIHFEAKRITDFGNISCLDNDMEACQNGLLKTISLLIKKKVFPIVLGGGHDLAYGHFNGIKNALKHKVKNKIGIINFDAHFDLRQIEDRPNSGTPFNQIFLDTSKDKQVVNYFVIGIQQQSNTKMLFNIAKENRVQFVPNLECTMSKKHLKNIKKNLKTFINQNDYIYISIDMDGFSSAYAPGVSASSSLGFSPFFFFNILEFILKSNKVISCDIAEVNPVFDADNKTSKLAAKIVDFIVQNYK</sequence>
<dbReference type="PRINTS" id="PR00116">
    <property type="entry name" value="ARGINASE"/>
</dbReference>
<comment type="pathway">
    <text evidence="5">Amino-acid degradation; L-histidine degradation into L-glutamate; L-glutamate from N-formimidoyl-L-glutamate (hydrolase route): step 1/1.</text>
</comment>
<feature type="binding site" evidence="5">
    <location>
        <position position="166"/>
    </location>
    <ligand>
        <name>Mn(2+)</name>
        <dbReference type="ChEBI" id="CHEBI:29035"/>
        <label>2</label>
    </ligand>
</feature>
<feature type="binding site" evidence="5">
    <location>
        <position position="170"/>
    </location>
    <ligand>
        <name>Mn(2+)</name>
        <dbReference type="ChEBI" id="CHEBI:29035"/>
        <label>1</label>
    </ligand>
</feature>
<proteinExistence type="inferred from homology"/>
<name>A0ABP8CE10_9FLAO</name>
<evidence type="ECO:0000256" key="5">
    <source>
        <dbReference type="HAMAP-Rule" id="MF_00737"/>
    </source>
</evidence>
<evidence type="ECO:0000313" key="9">
    <source>
        <dbReference type="Proteomes" id="UP001501496"/>
    </source>
</evidence>
<dbReference type="PANTHER" id="PTHR11358">
    <property type="entry name" value="ARGINASE/AGMATINASE"/>
    <property type="match status" value="1"/>
</dbReference>
<evidence type="ECO:0000256" key="7">
    <source>
        <dbReference type="PROSITE-ProRule" id="PRU00742"/>
    </source>
</evidence>
<dbReference type="EC" id="3.5.3.8" evidence="5 6"/>
<dbReference type="HAMAP" id="MF_00737">
    <property type="entry name" value="Formimidoylglutam"/>
    <property type="match status" value="1"/>
</dbReference>
<protein>
    <recommendedName>
        <fullName evidence="5 6">Formimidoylglutamase</fullName>
        <ecNumber evidence="5 6">3.5.3.8</ecNumber>
    </recommendedName>
    <alternativeName>
        <fullName evidence="5">Formiminoglutamase</fullName>
    </alternativeName>
    <alternativeName>
        <fullName evidence="5">Formiminoglutamate hydrolase</fullName>
    </alternativeName>
</protein>
<keyword evidence="2 5" id="KW-0378">Hydrolase</keyword>
<keyword evidence="1 5" id="KW-0479">Metal-binding</keyword>
<dbReference type="CDD" id="cd09988">
    <property type="entry name" value="Formimidoylglutamase"/>
    <property type="match status" value="1"/>
</dbReference>
<feature type="binding site" evidence="5">
    <location>
        <position position="138"/>
    </location>
    <ligand>
        <name>Mn(2+)</name>
        <dbReference type="ChEBI" id="CHEBI:29035"/>
        <label>1</label>
    </ligand>
</feature>
<dbReference type="Proteomes" id="UP001501496">
    <property type="component" value="Unassembled WGS sequence"/>
</dbReference>
<dbReference type="PANTHER" id="PTHR11358:SF35">
    <property type="entry name" value="FORMIMIDOYLGLUTAMASE"/>
    <property type="match status" value="1"/>
</dbReference>
<keyword evidence="9" id="KW-1185">Reference proteome</keyword>
<dbReference type="NCBIfam" id="TIGR01227">
    <property type="entry name" value="hutG"/>
    <property type="match status" value="1"/>
</dbReference>
<dbReference type="Gene3D" id="3.40.800.10">
    <property type="entry name" value="Ureohydrolase domain"/>
    <property type="match status" value="1"/>
</dbReference>
<feature type="binding site" evidence="5">
    <location>
        <position position="168"/>
    </location>
    <ligand>
        <name>Mn(2+)</name>
        <dbReference type="ChEBI" id="CHEBI:29035"/>
        <label>2</label>
    </ligand>
</feature>